<dbReference type="EMBL" id="JABXXQ010000045">
    <property type="protein sequence ID" value="NVN29536.1"/>
    <property type="molecule type" value="Genomic_DNA"/>
</dbReference>
<keyword evidence="6" id="KW-1185">Reference proteome</keyword>
<proteinExistence type="inferred from homology"/>
<dbReference type="InterPro" id="IPR015943">
    <property type="entry name" value="WD40/YVTN_repeat-like_dom_sf"/>
</dbReference>
<keyword evidence="2" id="KW-0313">Glucose metabolism</keyword>
<comment type="caution">
    <text evidence="4">The sequence shown here is derived from an EMBL/GenBank/DDBJ whole genome shotgun (WGS) entry which is preliminary data.</text>
</comment>
<dbReference type="EMBL" id="JACHXV010000001">
    <property type="protein sequence ID" value="MBB3172451.1"/>
    <property type="molecule type" value="Genomic_DNA"/>
</dbReference>
<dbReference type="PANTHER" id="PTHR30344">
    <property type="entry name" value="6-PHOSPHOGLUCONOLACTONASE-RELATED"/>
    <property type="match status" value="1"/>
</dbReference>
<evidence type="ECO:0000313" key="5">
    <source>
        <dbReference type="EMBL" id="NVN29536.1"/>
    </source>
</evidence>
<evidence type="ECO:0000313" key="4">
    <source>
        <dbReference type="EMBL" id="MBB3172451.1"/>
    </source>
</evidence>
<dbReference type="GO" id="GO:0006006">
    <property type="term" value="P:glucose metabolic process"/>
    <property type="evidence" value="ECO:0007669"/>
    <property type="project" value="UniProtKB-KW"/>
</dbReference>
<dbReference type="Gene3D" id="2.130.10.10">
    <property type="entry name" value="YVTN repeat-like/Quinoprotein amine dehydrogenase"/>
    <property type="match status" value="1"/>
</dbReference>
<dbReference type="GO" id="GO:0005829">
    <property type="term" value="C:cytosol"/>
    <property type="evidence" value="ECO:0007669"/>
    <property type="project" value="TreeGrafter"/>
</dbReference>
<protein>
    <submittedName>
        <fullName evidence="4">6-phosphogluconolactonase (Cycloisomerase 2 family)</fullName>
    </submittedName>
    <submittedName>
        <fullName evidence="5">Lactonase family protein</fullName>
    </submittedName>
</protein>
<dbReference type="Proteomes" id="UP000557688">
    <property type="component" value="Unassembled WGS sequence"/>
</dbReference>
<dbReference type="Proteomes" id="UP000565205">
    <property type="component" value="Unassembled WGS sequence"/>
</dbReference>
<feature type="region of interest" description="Disordered" evidence="3">
    <location>
        <begin position="163"/>
        <end position="188"/>
    </location>
</feature>
<dbReference type="PANTHER" id="PTHR30344:SF1">
    <property type="entry name" value="6-PHOSPHOGLUCONOLACTONASE"/>
    <property type="match status" value="1"/>
</dbReference>
<gene>
    <name evidence="4" type="ORF">FHR90_000257</name>
    <name evidence="5" type="ORF">HUK83_04200</name>
</gene>
<dbReference type="Pfam" id="PF10282">
    <property type="entry name" value="Lactonase"/>
    <property type="match status" value="1"/>
</dbReference>
<evidence type="ECO:0000256" key="3">
    <source>
        <dbReference type="SAM" id="MobiDB-lite"/>
    </source>
</evidence>
<dbReference type="InterPro" id="IPR019405">
    <property type="entry name" value="Lactonase_7-beta_prop"/>
</dbReference>
<dbReference type="InterPro" id="IPR050282">
    <property type="entry name" value="Cycloisomerase_2"/>
</dbReference>
<dbReference type="SUPFAM" id="SSF51004">
    <property type="entry name" value="C-terminal (heme d1) domain of cytochrome cd1-nitrite reductase"/>
    <property type="match status" value="1"/>
</dbReference>
<evidence type="ECO:0000313" key="7">
    <source>
        <dbReference type="Proteomes" id="UP000565205"/>
    </source>
</evidence>
<dbReference type="InterPro" id="IPR011048">
    <property type="entry name" value="Haem_d1_sf"/>
</dbReference>
<reference evidence="5 7" key="1">
    <citation type="submission" date="2020-06" db="EMBL/GenBank/DDBJ databases">
        <title>Description of novel acetic acid bacteria.</title>
        <authorList>
            <person name="Sombolestani A."/>
        </authorList>
    </citation>
    <scope>NUCLEOTIDE SEQUENCE [LARGE SCALE GENOMIC DNA]</scope>
    <source>
        <strain evidence="5 7">LMG 26838</strain>
    </source>
</reference>
<dbReference type="AlphaFoldDB" id="A0A839UYS0"/>
<organism evidence="4 6">
    <name type="scientific">Endobacter medicaginis</name>
    <dbReference type="NCBI Taxonomy" id="1181271"/>
    <lineage>
        <taxon>Bacteria</taxon>
        <taxon>Pseudomonadati</taxon>
        <taxon>Pseudomonadota</taxon>
        <taxon>Alphaproteobacteria</taxon>
        <taxon>Acetobacterales</taxon>
        <taxon>Acetobacteraceae</taxon>
        <taxon>Endobacter</taxon>
    </lineage>
</organism>
<evidence type="ECO:0000313" key="6">
    <source>
        <dbReference type="Proteomes" id="UP000557688"/>
    </source>
</evidence>
<dbReference type="GO" id="GO:0016853">
    <property type="term" value="F:isomerase activity"/>
    <property type="evidence" value="ECO:0007669"/>
    <property type="project" value="UniProtKB-KW"/>
</dbReference>
<keyword evidence="2" id="KW-0119">Carbohydrate metabolism</keyword>
<comment type="similarity">
    <text evidence="1">Belongs to the cycloisomerase 2 family.</text>
</comment>
<reference evidence="4 6" key="2">
    <citation type="submission" date="2020-08" db="EMBL/GenBank/DDBJ databases">
        <title>Genomic Encyclopedia of Type Strains, Phase III (KMG-III): the genomes of soil and plant-associated and newly described type strains.</title>
        <authorList>
            <person name="Whitman W."/>
        </authorList>
    </citation>
    <scope>NUCLEOTIDE SEQUENCE [LARGE SCALE GENOMIC DNA]</scope>
    <source>
        <strain evidence="4 6">CECT 8088</strain>
    </source>
</reference>
<keyword evidence="4" id="KW-0413">Isomerase</keyword>
<name>A0A839UYS0_9PROT</name>
<accession>A0A839UYS0</accession>
<sequence length="393" mass="41756">MSLRRRTLLAAGLAAPWARSATGRAAPIERQGLAYVGSYTSAENQGVGPGITLVRMEPHSGALSKIAQVTTGDPSWIAIDPARRNLYALDEKSDGAVSAWAIDPGDFSLRRLNEVASGGAAPAYVSVHPSGRYVLCANYMGGNISVLPVRQPDGQLAPAADIVPGTGPRGPEHPATAPDNHAKSDHAASHMHMVRADPTGRFVLAVDAGRDRIDVFSIDLATGRLRAAARPFVALEPGSAPRHLVFGGHGRTVYVLSEQDSAIDAFHFDPVTGALTPFQRVRSLPLGFAGSNLAAELVISADGRFLYATQRLHDSISVLAIGADGRLRLIDETWTRGDYPRNCTIDPSGRFLFCANQRGDSITSFRIDQSSGQLAFTGQYFGIGSPVTMSFLS</sequence>
<dbReference type="RefSeq" id="WP_176622306.1">
    <property type="nucleotide sequence ID" value="NZ_JABXXQ010000045.1"/>
</dbReference>
<evidence type="ECO:0000256" key="2">
    <source>
        <dbReference type="ARBA" id="ARBA00022526"/>
    </source>
</evidence>
<evidence type="ECO:0000256" key="1">
    <source>
        <dbReference type="ARBA" id="ARBA00005564"/>
    </source>
</evidence>
<dbReference type="GO" id="GO:0017057">
    <property type="term" value="F:6-phosphogluconolactonase activity"/>
    <property type="evidence" value="ECO:0007669"/>
    <property type="project" value="TreeGrafter"/>
</dbReference>